<evidence type="ECO:0000313" key="2">
    <source>
        <dbReference type="EMBL" id="QEL17562.1"/>
    </source>
</evidence>
<dbReference type="KEGG" id="lrs:PX52LOC_04557"/>
<feature type="region of interest" description="Disordered" evidence="1">
    <location>
        <begin position="500"/>
        <end position="525"/>
    </location>
</feature>
<proteinExistence type="predicted"/>
<name>A0A5C1AIP4_9BACT</name>
<gene>
    <name evidence="2" type="ORF">PX52LOC_04557</name>
</gene>
<dbReference type="RefSeq" id="WP_149112155.1">
    <property type="nucleotide sequence ID" value="NZ_CP042425.1"/>
</dbReference>
<sequence length="739" mass="78143">MSVSSPAQWQFGSIVLSYLQSEMRTEKITDPGGVSVTASKHTITARGVVTRGLAPTTSPETPSQTFDRIKNALMRHRRYFVYAPFGQTMVEVGDRNNPNDPDANRDHANGPKVIDVRPVEIAEAAFLIEVVVEVTLASCDTATRKVLNHHFKYDESRDIQGYRTRTVEGMIVCRDRTLTKQQALKEAGIPAVAGGYQEIDFESGWEPDGLTLKYHRTEEQYEMRPPDEAADAVVTTQISTRAGTAAAYATITVELTGNVDRKYSEAVALATKLMFSVAMRYQVSIGKTSPILNISYRGGTKRKSVSATMTVLVDAKKVLANGSPALRSDLFSEPPVGMFPQGSAAYTIPADTPNEKDLLRAPFQEPCSELVKLPTPSLPGTLVSGPNPFANLTGGGLQPTPGPIAGGGGVGGGILIGTPGGGNGGNTTVPPNLTPQEIANILGGLIPIGPVGPSPSSIEATAFGVAIPTGGGAAADGFTALLDGYNPQAGGVGGADNSFGSFGSNPVTSTPTPTTKPDPADDPSTYSVYYLTSEIDEETGKRVMPNAAAKDPSTGQPYPNPVTQTNRGKATVTIRWTAVRYGVPPQEPDPLPPPCKGDFILLNRWVRRDNPQKADSGHLKFTATGKYVYGHRRPERLATMQVIAPFLLPQVKAQFPGGLPEATVAKDPIWWGIAKVPSPLFAAQSTTDVICLNGVPLNPTVSFQTGGAANTGNPWLNLLIDGINGQGPFGGNYNPNPGG</sequence>
<accession>A0A5C1AIP4</accession>
<reference evidence="3" key="1">
    <citation type="submission" date="2019-08" db="EMBL/GenBank/DDBJ databases">
        <title>Limnoglobus roseus gen. nov., sp. nov., a novel freshwater planctomycete with a giant genome from the family Gemmataceae.</title>
        <authorList>
            <person name="Kulichevskaya I.S."/>
            <person name="Naumoff D.G."/>
            <person name="Miroshnikov K."/>
            <person name="Ivanova A."/>
            <person name="Philippov D.A."/>
            <person name="Hakobyan A."/>
            <person name="Rijpstra I.C."/>
            <person name="Sinninghe Damste J.S."/>
            <person name="Liesack W."/>
            <person name="Dedysh S.N."/>
        </authorList>
    </citation>
    <scope>NUCLEOTIDE SEQUENCE [LARGE SCALE GENOMIC DNA]</scope>
    <source>
        <strain evidence="3">PX52</strain>
    </source>
</reference>
<dbReference type="EMBL" id="CP042425">
    <property type="protein sequence ID" value="QEL17562.1"/>
    <property type="molecule type" value="Genomic_DNA"/>
</dbReference>
<evidence type="ECO:0000313" key="3">
    <source>
        <dbReference type="Proteomes" id="UP000324974"/>
    </source>
</evidence>
<feature type="compositionally biased region" description="Low complexity" evidence="1">
    <location>
        <begin position="504"/>
        <end position="525"/>
    </location>
</feature>
<protein>
    <submittedName>
        <fullName evidence="2">Uncharacterized protein</fullName>
    </submittedName>
</protein>
<organism evidence="2 3">
    <name type="scientific">Limnoglobus roseus</name>
    <dbReference type="NCBI Taxonomy" id="2598579"/>
    <lineage>
        <taxon>Bacteria</taxon>
        <taxon>Pseudomonadati</taxon>
        <taxon>Planctomycetota</taxon>
        <taxon>Planctomycetia</taxon>
        <taxon>Gemmatales</taxon>
        <taxon>Gemmataceae</taxon>
        <taxon>Limnoglobus</taxon>
    </lineage>
</organism>
<keyword evidence="3" id="KW-1185">Reference proteome</keyword>
<dbReference type="Proteomes" id="UP000324974">
    <property type="component" value="Chromosome"/>
</dbReference>
<evidence type="ECO:0000256" key="1">
    <source>
        <dbReference type="SAM" id="MobiDB-lite"/>
    </source>
</evidence>
<dbReference type="AlphaFoldDB" id="A0A5C1AIP4"/>
<feature type="region of interest" description="Disordered" evidence="1">
    <location>
        <begin position="546"/>
        <end position="568"/>
    </location>
</feature>
<feature type="compositionally biased region" description="Polar residues" evidence="1">
    <location>
        <begin position="553"/>
        <end position="568"/>
    </location>
</feature>